<accession>A0ABM1ICG5</accession>
<name>A0ABM1ICG5_POLDO</name>
<keyword evidence="6" id="KW-0067">ATP-binding</keyword>
<proteinExistence type="predicted"/>
<dbReference type="SMART" id="SM00487">
    <property type="entry name" value="DEXDc"/>
    <property type="match status" value="1"/>
</dbReference>
<sequence length="1403" mass="163079">MVDDESYMNESISPILDSTESIISNGSPTEVESSSFAISTKESSSNDQFYMASQSSIDDTSISDYLSSHLSNKDTSISDYLSSHPSNKDTSISDDLLSQSSNKDTSISDDLLSQSSSNEYTSQDESFEKVSFINENRATSSCINTVSIEKKKQEIGNYHETVKHLKQNIAEDYTESNYKLQIEYLRCFNKKGIFYYTSTSKLSFKTIKETISNIDKTSLIFIKGPSGCGKSTNVPFYIYTSCLKKNINCNIIITQPTSIAAITIAKKLCKKINCCLGTYVGYHTDFVKSISTDTFITYCTNYILLRKFVKRNVNSYTHIILDDVHVRSKELDILLFFKKSLTYNKNINYLNERSLLGSSKLIQRMMIYCGNLIKAIEDSELKKNKGKILNKKNGILIFLPKIQEIEQMYDILTSDEYKYQWDIIIFDSSINIYKQEKLLNPELPYKNRRIILATNIAENGIKIPDIKYVIDFCLTAQLEINQKSKIPQLRNIWASKVICEQRSNRISCNGKGYVYRLVTKQFYTELLYKELNPEIMECPLEDMFIQMKIYQHSYESNNIFSSLIDPPPLKNVELSQLLLQECGALCNNINEDNINITQLTDLGHLMGALPLEIHLTKLILLGYFYGLTEDMIIIACCMSVKDIFFALYDKKQALNIYSEKLHWANGSDSDCIALLNVYKEWIKIQNMSIDFQQKWAKINFLQIDALNEVSMRITIVKNKLRQFHIDEMNSCNAIKWNINMVEEVIMKIIIAGAFYPNYYNKCTHLESSYRKHHLTRYFNAKNTIILENFPVQEPKFFYMRQTDKIFKRYLNSHFETIISSSSLSSQIYIHFKNEEDREIPLNVYKSIQMRKLKIPFEISCLNEKYPNHDNIFEENYIDTLSHYYIKNSNIFKDEYAYMNPMLPSITVSTFPIDKIDYISPYYFLVQMKDSQINMTKEMIMKSLNEDSNSLTTFNILPNVNDLVAVPLEIKDDIVLYYRGIVKKYEEMMDETYVTLQLIDIGFPSVKVLCNLMRKIKNPYIYKIPALILECVLAGIQDNPNKNDQDTSSMDFIREFVNMNDTNENQLHGEIYSIVNNVVAITLLLKTEEKTYNINELLLDKNYAIVKEESQLSKENNYVRNNYLHMSEQAIESYNKMQYRDECSNDSCAFVKLDSDVKEFNSMNKITLTGPYSLLECNLSALIKGGKLKRAIIDSNSINSVILDNDTNKRKQNKDFFLIAGKVMRNVNDNTLMLYNSTVIESTCGLQALITLLFSSHLELRYDLSGTCCIGALCGLGFDKYTGYSIFPEHDMAIPFNYEISLKDIKLINDIRKYMNKMTHYSKDIDHETIMRRRIMYQYMIQILILKLLKNDRKENKHIFPLNYDKWRLYEEKSKMINRNYQYNVSFNDKIYESHSLNGLNYFK</sequence>
<dbReference type="InterPro" id="IPR001650">
    <property type="entry name" value="Helicase_C-like"/>
</dbReference>
<keyword evidence="1" id="KW-0963">Cytoplasm</keyword>
<dbReference type="GeneID" id="107067167"/>
<evidence type="ECO:0000259" key="4">
    <source>
        <dbReference type="PROSITE" id="PS51194"/>
    </source>
</evidence>
<dbReference type="Pfam" id="PF21010">
    <property type="entry name" value="HA2_C"/>
    <property type="match status" value="1"/>
</dbReference>
<dbReference type="Proteomes" id="UP000694924">
    <property type="component" value="Unplaced"/>
</dbReference>
<evidence type="ECO:0000259" key="3">
    <source>
        <dbReference type="PROSITE" id="PS51192"/>
    </source>
</evidence>
<feature type="compositionally biased region" description="Polar residues" evidence="2">
    <location>
        <begin position="96"/>
        <end position="105"/>
    </location>
</feature>
<keyword evidence="5" id="KW-1185">Reference proteome</keyword>
<feature type="domain" description="Helicase ATP-binding" evidence="3">
    <location>
        <begin position="211"/>
        <end position="336"/>
    </location>
</feature>
<keyword evidence="6" id="KW-0547">Nucleotide-binding</keyword>
<evidence type="ECO:0000256" key="2">
    <source>
        <dbReference type="SAM" id="MobiDB-lite"/>
    </source>
</evidence>
<reference evidence="6" key="1">
    <citation type="submission" date="2025-08" db="UniProtKB">
        <authorList>
            <consortium name="RefSeq"/>
        </authorList>
    </citation>
    <scope>IDENTIFICATION</scope>
    <source>
        <tissue evidence="6">Whole body</tissue>
    </source>
</reference>
<dbReference type="InterPro" id="IPR035437">
    <property type="entry name" value="SNase_OB-fold_sf"/>
</dbReference>
<dbReference type="Pfam" id="PF00271">
    <property type="entry name" value="Helicase_C"/>
    <property type="match status" value="1"/>
</dbReference>
<dbReference type="PANTHER" id="PTHR18934:SF113">
    <property type="entry name" value="ATP-DEPENDENT RNA HELICASE TDRD9"/>
    <property type="match status" value="1"/>
</dbReference>
<gene>
    <name evidence="6" type="primary">LOC107067167</name>
</gene>
<dbReference type="InterPro" id="IPR014001">
    <property type="entry name" value="Helicase_ATP-bd"/>
</dbReference>
<evidence type="ECO:0000256" key="1">
    <source>
        <dbReference type="ARBA" id="ARBA00022490"/>
    </source>
</evidence>
<evidence type="ECO:0000313" key="6">
    <source>
        <dbReference type="RefSeq" id="XP_015177902.1"/>
    </source>
</evidence>
<keyword evidence="6" id="KW-0378">Hydrolase</keyword>
<keyword evidence="6" id="KW-0347">Helicase</keyword>
<protein>
    <submittedName>
        <fullName evidence="6">ATP-dependent RNA helicase TDRD9</fullName>
    </submittedName>
</protein>
<dbReference type="SMART" id="SM00847">
    <property type="entry name" value="HA2"/>
    <property type="match status" value="1"/>
</dbReference>
<dbReference type="PANTHER" id="PTHR18934">
    <property type="entry name" value="ATP-DEPENDENT RNA HELICASE"/>
    <property type="match status" value="1"/>
</dbReference>
<dbReference type="PROSITE" id="PS51194">
    <property type="entry name" value="HELICASE_CTER"/>
    <property type="match status" value="1"/>
</dbReference>
<dbReference type="RefSeq" id="XP_015177902.1">
    <property type="nucleotide sequence ID" value="XM_015322416.1"/>
</dbReference>
<dbReference type="GO" id="GO:0004386">
    <property type="term" value="F:helicase activity"/>
    <property type="evidence" value="ECO:0007669"/>
    <property type="project" value="UniProtKB-KW"/>
</dbReference>
<dbReference type="Gene3D" id="2.40.50.90">
    <property type="match status" value="1"/>
</dbReference>
<dbReference type="Gene3D" id="1.20.120.1080">
    <property type="match status" value="1"/>
</dbReference>
<evidence type="ECO:0000313" key="5">
    <source>
        <dbReference type="Proteomes" id="UP000694924"/>
    </source>
</evidence>
<dbReference type="InterPro" id="IPR027417">
    <property type="entry name" value="P-loop_NTPase"/>
</dbReference>
<dbReference type="InterPro" id="IPR007502">
    <property type="entry name" value="Helicase-assoc_dom"/>
</dbReference>
<feature type="region of interest" description="Disordered" evidence="2">
    <location>
        <begin position="81"/>
        <end position="122"/>
    </location>
</feature>
<feature type="domain" description="Helicase C-terminal" evidence="4">
    <location>
        <begin position="380"/>
        <end position="551"/>
    </location>
</feature>
<feature type="compositionally biased region" description="Low complexity" evidence="2">
    <location>
        <begin position="108"/>
        <end position="117"/>
    </location>
</feature>
<dbReference type="CDD" id="cd17917">
    <property type="entry name" value="DEXHc_RHA-like"/>
    <property type="match status" value="1"/>
</dbReference>
<feature type="region of interest" description="Disordered" evidence="2">
    <location>
        <begin position="1"/>
        <end position="39"/>
    </location>
</feature>
<dbReference type="SUPFAM" id="SSF52540">
    <property type="entry name" value="P-loop containing nucleoside triphosphate hydrolases"/>
    <property type="match status" value="1"/>
</dbReference>
<dbReference type="PROSITE" id="PS51192">
    <property type="entry name" value="HELICASE_ATP_BIND_1"/>
    <property type="match status" value="1"/>
</dbReference>
<dbReference type="Gene3D" id="3.40.50.300">
    <property type="entry name" value="P-loop containing nucleotide triphosphate hydrolases"/>
    <property type="match status" value="2"/>
</dbReference>
<dbReference type="SUPFAM" id="SSF63748">
    <property type="entry name" value="Tudor/PWWP/MBT"/>
    <property type="match status" value="1"/>
</dbReference>
<feature type="compositionally biased region" description="Polar residues" evidence="2">
    <location>
        <begin position="81"/>
        <end position="90"/>
    </location>
</feature>
<feature type="compositionally biased region" description="Polar residues" evidence="2">
    <location>
        <begin position="8"/>
        <end position="39"/>
    </location>
</feature>
<organism evidence="5 6">
    <name type="scientific">Polistes dominula</name>
    <name type="common">European paper wasp</name>
    <name type="synonym">Vespa dominula</name>
    <dbReference type="NCBI Taxonomy" id="743375"/>
    <lineage>
        <taxon>Eukaryota</taxon>
        <taxon>Metazoa</taxon>
        <taxon>Ecdysozoa</taxon>
        <taxon>Arthropoda</taxon>
        <taxon>Hexapoda</taxon>
        <taxon>Insecta</taxon>
        <taxon>Pterygota</taxon>
        <taxon>Neoptera</taxon>
        <taxon>Endopterygota</taxon>
        <taxon>Hymenoptera</taxon>
        <taxon>Apocrita</taxon>
        <taxon>Aculeata</taxon>
        <taxon>Vespoidea</taxon>
        <taxon>Vespidae</taxon>
        <taxon>Polistinae</taxon>
        <taxon>Polistini</taxon>
        <taxon>Polistes</taxon>
    </lineage>
</organism>